<dbReference type="EMBL" id="CP092620">
    <property type="protein sequence ID" value="UMM11306.1"/>
    <property type="molecule type" value="Genomic_DNA"/>
</dbReference>
<proteinExistence type="predicted"/>
<keyword evidence="5" id="KW-1185">Reference proteome</keyword>
<evidence type="ECO:0000313" key="4">
    <source>
        <dbReference type="Proteomes" id="UP000827892"/>
    </source>
</evidence>
<feature type="compositionally biased region" description="Low complexity" evidence="1">
    <location>
        <begin position="50"/>
        <end position="65"/>
    </location>
</feature>
<organism evidence="3 5">
    <name type="scientific">Caenorhabditis briggsae</name>
    <dbReference type="NCBI Taxonomy" id="6238"/>
    <lineage>
        <taxon>Eukaryota</taxon>
        <taxon>Metazoa</taxon>
        <taxon>Ecdysozoa</taxon>
        <taxon>Nematoda</taxon>
        <taxon>Chromadorea</taxon>
        <taxon>Rhabditida</taxon>
        <taxon>Rhabditina</taxon>
        <taxon>Rhabditomorpha</taxon>
        <taxon>Rhabditoidea</taxon>
        <taxon>Rhabditidae</taxon>
        <taxon>Peloderinae</taxon>
        <taxon>Caenorhabditis</taxon>
    </lineage>
</organism>
<dbReference type="EMBL" id="CP090891">
    <property type="protein sequence ID" value="ULU10378.1"/>
    <property type="molecule type" value="Genomic_DNA"/>
</dbReference>
<gene>
    <name evidence="2" type="ORF">L3Y34_014580</name>
    <name evidence="3" type="ORF">L5515_000657</name>
</gene>
<evidence type="ECO:0000256" key="1">
    <source>
        <dbReference type="SAM" id="MobiDB-lite"/>
    </source>
</evidence>
<sequence length="81" mass="8960">MFSELAGIKRSSLVSGMHQMQGQLPGRIGRNEDVRRKGIEEEELIGLQDAPTSSTSRTATRPASRIGKDLKRHDDRNSGIK</sequence>
<dbReference type="Proteomes" id="UP000829354">
    <property type="component" value="Chromosome I"/>
</dbReference>
<feature type="compositionally biased region" description="Basic and acidic residues" evidence="1">
    <location>
        <begin position="66"/>
        <end position="81"/>
    </location>
</feature>
<feature type="compositionally biased region" description="Polar residues" evidence="1">
    <location>
        <begin position="12"/>
        <end position="22"/>
    </location>
</feature>
<name>A0AAE9E2U1_CAEBR</name>
<evidence type="ECO:0000313" key="2">
    <source>
        <dbReference type="EMBL" id="ULU10378.1"/>
    </source>
</evidence>
<evidence type="ECO:0000313" key="3">
    <source>
        <dbReference type="EMBL" id="UMM11306.1"/>
    </source>
</evidence>
<feature type="region of interest" description="Disordered" evidence="1">
    <location>
        <begin position="1"/>
        <end position="81"/>
    </location>
</feature>
<reference evidence="3 5" key="1">
    <citation type="submission" date="2022-04" db="EMBL/GenBank/DDBJ databases">
        <title>Chromosome-level reference genomes for two strains of Caenorhabditis briggsae: an improved platform for comparative genomics.</title>
        <authorList>
            <person name="Stevens L."/>
            <person name="Andersen E."/>
        </authorList>
    </citation>
    <scope>NUCLEOTIDE SEQUENCE [LARGE SCALE GENOMIC DNA]</scope>
    <source>
        <strain evidence="3">VX34</strain>
        <tissue evidence="3">Whole-organism</tissue>
    </source>
</reference>
<feature type="compositionally biased region" description="Basic and acidic residues" evidence="1">
    <location>
        <begin position="29"/>
        <end position="39"/>
    </location>
</feature>
<reference evidence="2 4" key="2">
    <citation type="submission" date="2022-05" db="EMBL/GenBank/DDBJ databases">
        <title>Chromosome-level reference genomes for two strains of Caenorhabditis briggsae: an improved platform for comparative genomics.</title>
        <authorList>
            <person name="Stevens L."/>
            <person name="Andersen E.C."/>
        </authorList>
    </citation>
    <scope>NUCLEOTIDE SEQUENCE [LARGE SCALE GENOMIC DNA]</scope>
    <source>
        <strain evidence="2">QX1410_ONT</strain>
        <tissue evidence="2">Whole-organism</tissue>
    </source>
</reference>
<evidence type="ECO:0000313" key="5">
    <source>
        <dbReference type="Proteomes" id="UP000829354"/>
    </source>
</evidence>
<dbReference type="AlphaFoldDB" id="A0AAE9E2U1"/>
<dbReference type="Proteomes" id="UP000827892">
    <property type="component" value="Chromosome I"/>
</dbReference>
<protein>
    <submittedName>
        <fullName evidence="3">Uncharacterized protein</fullName>
    </submittedName>
</protein>
<accession>A0AAE9E2U1</accession>